<evidence type="ECO:0000313" key="2">
    <source>
        <dbReference type="Proteomes" id="UP000092445"/>
    </source>
</evidence>
<name>A0A1A9ZNH9_GLOPL</name>
<accession>A0A1A9ZNH9</accession>
<proteinExistence type="predicted"/>
<reference evidence="1" key="2">
    <citation type="submission" date="2020-05" db="UniProtKB">
        <authorList>
            <consortium name="EnsemblMetazoa"/>
        </authorList>
    </citation>
    <scope>IDENTIFICATION</scope>
    <source>
        <strain evidence="1">IAEA</strain>
    </source>
</reference>
<keyword evidence="2" id="KW-1185">Reference proteome</keyword>
<dbReference type="EnsemblMetazoa" id="GPAI020126-RA">
    <property type="protein sequence ID" value="GPAI020126-PA"/>
    <property type="gene ID" value="GPAI020126"/>
</dbReference>
<protein>
    <submittedName>
        <fullName evidence="1">Uncharacterized protein</fullName>
    </submittedName>
</protein>
<organism evidence="1 2">
    <name type="scientific">Glossina pallidipes</name>
    <name type="common">Tsetse fly</name>
    <dbReference type="NCBI Taxonomy" id="7398"/>
    <lineage>
        <taxon>Eukaryota</taxon>
        <taxon>Metazoa</taxon>
        <taxon>Ecdysozoa</taxon>
        <taxon>Arthropoda</taxon>
        <taxon>Hexapoda</taxon>
        <taxon>Insecta</taxon>
        <taxon>Pterygota</taxon>
        <taxon>Neoptera</taxon>
        <taxon>Endopterygota</taxon>
        <taxon>Diptera</taxon>
        <taxon>Brachycera</taxon>
        <taxon>Muscomorpha</taxon>
        <taxon>Hippoboscoidea</taxon>
        <taxon>Glossinidae</taxon>
        <taxon>Glossina</taxon>
    </lineage>
</organism>
<sequence>MTDFWDQPLQQLSITNSKSHERLYSSFPDFCEALPFGFIYSHHTALVNFISLVTLPRYMTLVNYTSLVKTSSYSRGSPRAARLWNNYKRINTLLNSVLRFSLAKERKPESNLVDAQTTLIDPSEQNYKRV</sequence>
<dbReference type="AlphaFoldDB" id="A0A1A9ZNH9"/>
<dbReference type="VEuPathDB" id="VectorBase:GPAI020126"/>
<dbReference type="Proteomes" id="UP000092445">
    <property type="component" value="Unassembled WGS sequence"/>
</dbReference>
<evidence type="ECO:0000313" key="1">
    <source>
        <dbReference type="EnsemblMetazoa" id="GPAI020126-PA"/>
    </source>
</evidence>
<reference evidence="2" key="1">
    <citation type="submission" date="2014-03" db="EMBL/GenBank/DDBJ databases">
        <authorList>
            <person name="Aksoy S."/>
            <person name="Warren W."/>
            <person name="Wilson R.K."/>
        </authorList>
    </citation>
    <scope>NUCLEOTIDE SEQUENCE [LARGE SCALE GENOMIC DNA]</scope>
    <source>
        <strain evidence="2">IAEA</strain>
    </source>
</reference>